<dbReference type="EMBL" id="UYRR01031396">
    <property type="protein sequence ID" value="VDK49728.1"/>
    <property type="molecule type" value="Genomic_DNA"/>
</dbReference>
<feature type="chain" id="PRO_5043121149" evidence="1">
    <location>
        <begin position="17"/>
        <end position="1395"/>
    </location>
</feature>
<accession>A0A0M3JZS2</accession>
<evidence type="ECO:0000313" key="4">
    <source>
        <dbReference type="WBParaSite" id="ASIM_0001402501-mRNA-1"/>
    </source>
</evidence>
<organism evidence="4">
    <name type="scientific">Anisakis simplex</name>
    <name type="common">Herring worm</name>
    <dbReference type="NCBI Taxonomy" id="6269"/>
    <lineage>
        <taxon>Eukaryota</taxon>
        <taxon>Metazoa</taxon>
        <taxon>Ecdysozoa</taxon>
        <taxon>Nematoda</taxon>
        <taxon>Chromadorea</taxon>
        <taxon>Rhabditida</taxon>
        <taxon>Spirurina</taxon>
        <taxon>Ascaridomorpha</taxon>
        <taxon>Ascaridoidea</taxon>
        <taxon>Anisakidae</taxon>
        <taxon>Anisakis</taxon>
        <taxon>Anisakis simplex complex</taxon>
    </lineage>
</organism>
<gene>
    <name evidence="2" type="ORF">ASIM_LOCUS13453</name>
</gene>
<evidence type="ECO:0000313" key="3">
    <source>
        <dbReference type="Proteomes" id="UP000267096"/>
    </source>
</evidence>
<reference evidence="4" key="1">
    <citation type="submission" date="2017-02" db="UniProtKB">
        <authorList>
            <consortium name="WormBaseParasite"/>
        </authorList>
    </citation>
    <scope>IDENTIFICATION</scope>
</reference>
<evidence type="ECO:0000256" key="1">
    <source>
        <dbReference type="SAM" id="SignalP"/>
    </source>
</evidence>
<sequence>MLRALFLVVIFSLCEGDVVLQCNVKYGREFCDRLGAACSQLTGTAIPQVTMGSSYELPQPIVNCIASENYVAMCYARYGNSQCLVWFNACRQISSSDIYELTASERECVTSQKTDVMTLCINRYGTDACNNMVVSCYTLTNIPNPENGTKRQLPEIIINCMFSEIYNPSVIWQCIQKYGSKSCKVVIEKCYTSTGSSLSKKTPWILAPSLSGCITTGMMNINVNSNVGIMSQCITTYGNDFCNQMLSSCSVLTNVPFATVGVGGQQQIPTILSSCMASEMANPSIMWQCVQRFGVTTCKTLLGSCFTSTGATLSPQTPWVIPSTILTCITSGMNNQNTGVINPVVPVNPGVPVNPVVQINQVVPVNPVVPVIPINPGGPSNTVDVMSQCTQKYGVNFCNNLGASCSSLTNVAFVVPGFGGQQLSPMIRSCISYEMISPSVMSQCVAKYGSQFCKNLLANCLSSTGATLPMQSPWQIPPVVSSCITSGMAKGTDHNKKDVMATCIQRYGADFCKNMVGSCAALTDVTLTSYGIGSVLPQVIVDCMTSEMSSPSIMWQCVQKYGTEFCKKLLQDCSASTGASLSPQAPWLIPSVIAECMAKGMVNGGRQADDTMAICIQKYGIKFCNIIGAACSVLTQVPFFPQLPGTVQQLPSELRACVRSETQKPNVMTKCVEKYGTEFCSSLLQSCSASTGAILPLREPWKIPHPIADCMYAGMNPESKEDRGGIMSKCIRRYGFDFCKKMLESCSALTSVQYDSRNTNYASLPQVLKDCMASEMDSPSVMFECVQRYGTPFCKGLLETCTEKTRASLSPQAPWLIPTAIAQCMRQGMNQGDEKKTLMSLCVRRYGADYCNNLAAACSVLTNLPFFPQTPPSEQNLPPMMHKCLKSEMENPGIMSTCVQRYGTQFCKNLLNSCTASTGRHLPYDAPWKIPEPIAACMAQGMNGGDHKPKEDAMARCIRKYGVTYCNNMLASCSVLTNVNYDPSGGQMPGILSECVTAGKNLRKLIQTSIDWFGLRSVSETDEPSAMCQCVQKYGTEFCKKRLASCIASTGMNLPATTPWKLPPPVARCMQHGSPNDNRGQGQGSNDVMSQCIARYGAEFCQRLARFCYAMNSLQYPGETFDPQQQTPTQVARCMKSEMDSPSVMWHCVQKYGQEFCNKLAATCSTETNTPLPQQDPWRLPQPIIACMLGKMNNPNPTSKPQSVMSQCTARYGDDFCLSLGKACAELNNVPSSMISLSAQQLPQPVSSCMKAEMNNPSAMWLCIQKYGIEFCNRLASACAMIKKVTMPTVTINLPEIIASCVASENSQAMCYARKGPEQCKTEENICRNPNNPPGSPLTIPETECMKSQVAMATCQKKFGSECVALQQECVAGTGAPPVTIGARGAFMLATALRS</sequence>
<keyword evidence="3" id="KW-1185">Reference proteome</keyword>
<keyword evidence="1" id="KW-0732">Signal</keyword>
<feature type="signal peptide" evidence="1">
    <location>
        <begin position="1"/>
        <end position="16"/>
    </location>
</feature>
<proteinExistence type="predicted"/>
<reference evidence="2 3" key="2">
    <citation type="submission" date="2018-11" db="EMBL/GenBank/DDBJ databases">
        <authorList>
            <consortium name="Pathogen Informatics"/>
        </authorList>
    </citation>
    <scope>NUCLEOTIDE SEQUENCE [LARGE SCALE GENOMIC DNA]</scope>
</reference>
<protein>
    <submittedName>
        <fullName evidence="4">Transmembrane protein</fullName>
    </submittedName>
</protein>
<dbReference type="Proteomes" id="UP000267096">
    <property type="component" value="Unassembled WGS sequence"/>
</dbReference>
<dbReference type="WBParaSite" id="ASIM_0001402501-mRNA-1">
    <property type="protein sequence ID" value="ASIM_0001402501-mRNA-1"/>
    <property type="gene ID" value="ASIM_0001402501"/>
</dbReference>
<name>A0A0M3JZS2_ANISI</name>
<evidence type="ECO:0000313" key="2">
    <source>
        <dbReference type="EMBL" id="VDK49728.1"/>
    </source>
</evidence>